<reference evidence="2" key="1">
    <citation type="journal article" date="2023" name="Insect Mol. Biol.">
        <title>Genome sequencing provides insights into the evolution of gene families encoding plant cell wall-degrading enzymes in longhorned beetles.</title>
        <authorList>
            <person name="Shin N.R."/>
            <person name="Okamura Y."/>
            <person name="Kirsch R."/>
            <person name="Pauchet Y."/>
        </authorList>
    </citation>
    <scope>NUCLEOTIDE SEQUENCE</scope>
    <source>
        <strain evidence="2">AMC_N1</strain>
    </source>
</reference>
<name>A0AAV8XKW6_9CUCU</name>
<feature type="compositionally biased region" description="Pro residues" evidence="1">
    <location>
        <begin position="43"/>
        <end position="63"/>
    </location>
</feature>
<proteinExistence type="predicted"/>
<gene>
    <name evidence="2" type="ORF">NQ318_015221</name>
</gene>
<keyword evidence="3" id="KW-1185">Reference proteome</keyword>
<sequence>MSYYQELLPQRCERCEIWGGGDACFCPWEICEEAEEEYERWASPPPSPTPPIKESQPPAPPPTTEASREESPKIFHGKVEDEMRLPAGRGLQGALRHHV</sequence>
<dbReference type="AlphaFoldDB" id="A0AAV8XKW6"/>
<accession>A0AAV8XKW6</accession>
<organism evidence="2 3">
    <name type="scientific">Aromia moschata</name>
    <dbReference type="NCBI Taxonomy" id="1265417"/>
    <lineage>
        <taxon>Eukaryota</taxon>
        <taxon>Metazoa</taxon>
        <taxon>Ecdysozoa</taxon>
        <taxon>Arthropoda</taxon>
        <taxon>Hexapoda</taxon>
        <taxon>Insecta</taxon>
        <taxon>Pterygota</taxon>
        <taxon>Neoptera</taxon>
        <taxon>Endopterygota</taxon>
        <taxon>Coleoptera</taxon>
        <taxon>Polyphaga</taxon>
        <taxon>Cucujiformia</taxon>
        <taxon>Chrysomeloidea</taxon>
        <taxon>Cerambycidae</taxon>
        <taxon>Cerambycinae</taxon>
        <taxon>Callichromatini</taxon>
        <taxon>Aromia</taxon>
    </lineage>
</organism>
<feature type="region of interest" description="Disordered" evidence="1">
    <location>
        <begin position="37"/>
        <end position="99"/>
    </location>
</feature>
<protein>
    <submittedName>
        <fullName evidence="2">Uncharacterized protein</fullName>
    </submittedName>
</protein>
<dbReference type="EMBL" id="JAPWTK010000498">
    <property type="protein sequence ID" value="KAJ8939263.1"/>
    <property type="molecule type" value="Genomic_DNA"/>
</dbReference>
<evidence type="ECO:0000256" key="1">
    <source>
        <dbReference type="SAM" id="MobiDB-lite"/>
    </source>
</evidence>
<dbReference type="Proteomes" id="UP001162162">
    <property type="component" value="Unassembled WGS sequence"/>
</dbReference>
<evidence type="ECO:0000313" key="3">
    <source>
        <dbReference type="Proteomes" id="UP001162162"/>
    </source>
</evidence>
<feature type="compositionally biased region" description="Basic and acidic residues" evidence="1">
    <location>
        <begin position="66"/>
        <end position="84"/>
    </location>
</feature>
<comment type="caution">
    <text evidence="2">The sequence shown here is derived from an EMBL/GenBank/DDBJ whole genome shotgun (WGS) entry which is preliminary data.</text>
</comment>
<evidence type="ECO:0000313" key="2">
    <source>
        <dbReference type="EMBL" id="KAJ8939263.1"/>
    </source>
</evidence>